<comment type="caution">
    <text evidence="3">The sequence shown here is derived from an EMBL/GenBank/DDBJ whole genome shotgun (WGS) entry which is preliminary data.</text>
</comment>
<dbReference type="PATRIC" id="fig|861450.3.peg.1037"/>
<keyword evidence="4" id="KW-1185">Reference proteome</keyword>
<dbReference type="InterPro" id="IPR036921">
    <property type="entry name" value="PurM-like_N_sf"/>
</dbReference>
<evidence type="ECO:0000256" key="1">
    <source>
        <dbReference type="SAM" id="MobiDB-lite"/>
    </source>
</evidence>
<dbReference type="PANTHER" id="PTHR30270:SF0">
    <property type="entry name" value="THIAMINE-MONOPHOSPHATE KINASE"/>
    <property type="match status" value="1"/>
</dbReference>
<dbReference type="Proteomes" id="UP000005481">
    <property type="component" value="Unassembled WGS sequence"/>
</dbReference>
<evidence type="ECO:0000313" key="3">
    <source>
        <dbReference type="EMBL" id="EHM40775.1"/>
    </source>
</evidence>
<dbReference type="InterPro" id="IPR006283">
    <property type="entry name" value="ThiL-like"/>
</dbReference>
<accession>G9YHI5</accession>
<dbReference type="eggNOG" id="COG0611">
    <property type="taxonomic scope" value="Bacteria"/>
</dbReference>
<evidence type="ECO:0000313" key="4">
    <source>
        <dbReference type="Proteomes" id="UP000005481"/>
    </source>
</evidence>
<dbReference type="HOGENOM" id="CLU_1522136_0_0_9"/>
<reference evidence="3 4" key="1">
    <citation type="submission" date="2011-08" db="EMBL/GenBank/DDBJ databases">
        <authorList>
            <person name="Weinstock G."/>
            <person name="Sodergren E."/>
            <person name="Clifton S."/>
            <person name="Fulton L."/>
            <person name="Fulton B."/>
            <person name="Courtney L."/>
            <person name="Fronick C."/>
            <person name="Harrison M."/>
            <person name="Strong C."/>
            <person name="Farmer C."/>
            <person name="Delahaunty K."/>
            <person name="Markovic C."/>
            <person name="Hall O."/>
            <person name="Minx P."/>
            <person name="Tomlinson C."/>
            <person name="Mitreva M."/>
            <person name="Hou S."/>
            <person name="Chen J."/>
            <person name="Wollam A."/>
            <person name="Pepin K.H."/>
            <person name="Johnson M."/>
            <person name="Bhonagiri V."/>
            <person name="Zhang X."/>
            <person name="Suruliraj S."/>
            <person name="Warren W."/>
            <person name="Chinwalla A."/>
            <person name="Mardis E.R."/>
            <person name="Wilson R.K."/>
        </authorList>
    </citation>
    <scope>NUCLEOTIDE SEQUENCE [LARGE SCALE GENOMIC DNA]</scope>
    <source>
        <strain evidence="3 4">F0357</strain>
    </source>
</reference>
<dbReference type="GO" id="GO:0009228">
    <property type="term" value="P:thiamine biosynthetic process"/>
    <property type="evidence" value="ECO:0007669"/>
    <property type="project" value="InterPro"/>
</dbReference>
<dbReference type="GO" id="GO:0009030">
    <property type="term" value="F:thiamine-phosphate kinase activity"/>
    <property type="evidence" value="ECO:0007669"/>
    <property type="project" value="InterPro"/>
</dbReference>
<name>G9YHI5_9FIRM</name>
<proteinExistence type="predicted"/>
<protein>
    <recommendedName>
        <fullName evidence="2">PurM-like N-terminal domain-containing protein</fullName>
    </recommendedName>
</protein>
<dbReference type="InterPro" id="IPR016188">
    <property type="entry name" value="PurM-like_N"/>
</dbReference>
<dbReference type="SUPFAM" id="SSF55326">
    <property type="entry name" value="PurM N-terminal domain-like"/>
    <property type="match status" value="1"/>
</dbReference>
<evidence type="ECO:0000259" key="2">
    <source>
        <dbReference type="Pfam" id="PF00586"/>
    </source>
</evidence>
<dbReference type="RefSeq" id="WP_006790094.1">
    <property type="nucleotide sequence ID" value="NZ_JH417587.1"/>
</dbReference>
<feature type="region of interest" description="Disordered" evidence="1">
    <location>
        <begin position="131"/>
        <end position="163"/>
    </location>
</feature>
<dbReference type="Gene3D" id="3.30.1330.10">
    <property type="entry name" value="PurM-like, N-terminal domain"/>
    <property type="match status" value="1"/>
</dbReference>
<organism evidence="3 4">
    <name type="scientific">Anaeroglobus geminatus F0357</name>
    <dbReference type="NCBI Taxonomy" id="861450"/>
    <lineage>
        <taxon>Bacteria</taxon>
        <taxon>Bacillati</taxon>
        <taxon>Bacillota</taxon>
        <taxon>Negativicutes</taxon>
        <taxon>Veillonellales</taxon>
        <taxon>Veillonellaceae</taxon>
        <taxon>Anaeroglobus</taxon>
    </lineage>
</organism>
<dbReference type="AlphaFoldDB" id="G9YHI5"/>
<sequence length="176" mass="19179">MNIKELGEFGFIDAVKDNTLFNPGPVVIGIGDDGAVYKTTDGTEQVAVIDTMVENSHFIIGKTATWYDAGYKAVASNLSDIAAMGAVPTHIILSTAIAPDMDSAELIELYRGIKDICRKYKVNILGGDTVMSKEGHGHHGRRFRRGGSGESRPPQRGTGRRHCSRVAYARRFRRGP</sequence>
<dbReference type="Pfam" id="PF00586">
    <property type="entry name" value="AIRS"/>
    <property type="match status" value="1"/>
</dbReference>
<gene>
    <name evidence="3" type="ORF">HMPREF0080_01116</name>
</gene>
<dbReference type="PANTHER" id="PTHR30270">
    <property type="entry name" value="THIAMINE-MONOPHOSPHATE KINASE"/>
    <property type="match status" value="1"/>
</dbReference>
<dbReference type="STRING" id="861450.HMPREF0080_01116"/>
<dbReference type="EMBL" id="AGCJ01000042">
    <property type="protein sequence ID" value="EHM40775.1"/>
    <property type="molecule type" value="Genomic_DNA"/>
</dbReference>
<feature type="domain" description="PurM-like N-terminal" evidence="2">
    <location>
        <begin position="31"/>
        <end position="133"/>
    </location>
</feature>